<evidence type="ECO:0000256" key="1">
    <source>
        <dbReference type="SAM" id="Phobius"/>
    </source>
</evidence>
<evidence type="ECO:0000313" key="2">
    <source>
        <dbReference type="EMBL" id="JAH27068.1"/>
    </source>
</evidence>
<keyword evidence="1" id="KW-0472">Membrane</keyword>
<dbReference type="EMBL" id="GBXM01081509">
    <property type="protein sequence ID" value="JAH27068.1"/>
    <property type="molecule type" value="Transcribed_RNA"/>
</dbReference>
<reference evidence="2" key="1">
    <citation type="submission" date="2014-11" db="EMBL/GenBank/DDBJ databases">
        <authorList>
            <person name="Amaro Gonzalez C."/>
        </authorList>
    </citation>
    <scope>NUCLEOTIDE SEQUENCE</scope>
</reference>
<name>A0A0E9RFE7_ANGAN</name>
<sequence>MCNTEVTKILYIVLNVKKKKVLYIFWVYHLIILILIRHIML</sequence>
<organism evidence="2">
    <name type="scientific">Anguilla anguilla</name>
    <name type="common">European freshwater eel</name>
    <name type="synonym">Muraena anguilla</name>
    <dbReference type="NCBI Taxonomy" id="7936"/>
    <lineage>
        <taxon>Eukaryota</taxon>
        <taxon>Metazoa</taxon>
        <taxon>Chordata</taxon>
        <taxon>Craniata</taxon>
        <taxon>Vertebrata</taxon>
        <taxon>Euteleostomi</taxon>
        <taxon>Actinopterygii</taxon>
        <taxon>Neopterygii</taxon>
        <taxon>Teleostei</taxon>
        <taxon>Anguilliformes</taxon>
        <taxon>Anguillidae</taxon>
        <taxon>Anguilla</taxon>
    </lineage>
</organism>
<keyword evidence="1" id="KW-0812">Transmembrane</keyword>
<protein>
    <submittedName>
        <fullName evidence="2">Uncharacterized protein</fullName>
    </submittedName>
</protein>
<keyword evidence="1" id="KW-1133">Transmembrane helix</keyword>
<dbReference type="AlphaFoldDB" id="A0A0E9RFE7"/>
<reference evidence="2" key="2">
    <citation type="journal article" date="2015" name="Fish Shellfish Immunol.">
        <title>Early steps in the European eel (Anguilla anguilla)-Vibrio vulnificus interaction in the gills: Role of the RtxA13 toxin.</title>
        <authorList>
            <person name="Callol A."/>
            <person name="Pajuelo D."/>
            <person name="Ebbesson L."/>
            <person name="Teles M."/>
            <person name="MacKenzie S."/>
            <person name="Amaro C."/>
        </authorList>
    </citation>
    <scope>NUCLEOTIDE SEQUENCE</scope>
</reference>
<accession>A0A0E9RFE7</accession>
<proteinExistence type="predicted"/>
<feature type="transmembrane region" description="Helical" evidence="1">
    <location>
        <begin position="21"/>
        <end position="40"/>
    </location>
</feature>